<feature type="transmembrane region" description="Helical" evidence="7">
    <location>
        <begin position="7"/>
        <end position="25"/>
    </location>
</feature>
<dbReference type="PANTHER" id="PTHR42920">
    <property type="entry name" value="OS03G0707200 PROTEIN-RELATED"/>
    <property type="match status" value="1"/>
</dbReference>
<comment type="subcellular location">
    <subcellularLocation>
        <location evidence="1">Cell membrane</location>
        <topology evidence="1">Multi-pass membrane protein</topology>
    </subcellularLocation>
</comment>
<keyword evidence="6 7" id="KW-0472">Membrane</keyword>
<feature type="transmembrane region" description="Helical" evidence="7">
    <location>
        <begin position="69"/>
        <end position="88"/>
    </location>
</feature>
<accession>A0ABY8EJG8</accession>
<dbReference type="Pfam" id="PF00892">
    <property type="entry name" value="EamA"/>
    <property type="match status" value="2"/>
</dbReference>
<dbReference type="PANTHER" id="PTHR42920:SF5">
    <property type="entry name" value="EAMA DOMAIN-CONTAINING PROTEIN"/>
    <property type="match status" value="1"/>
</dbReference>
<evidence type="ECO:0000313" key="10">
    <source>
        <dbReference type="Proteomes" id="UP001222800"/>
    </source>
</evidence>
<evidence type="ECO:0000256" key="6">
    <source>
        <dbReference type="ARBA" id="ARBA00023136"/>
    </source>
</evidence>
<feature type="transmembrane region" description="Helical" evidence="7">
    <location>
        <begin position="263"/>
        <end position="287"/>
    </location>
</feature>
<evidence type="ECO:0000256" key="7">
    <source>
        <dbReference type="SAM" id="Phobius"/>
    </source>
</evidence>
<feature type="domain" description="EamA" evidence="8">
    <location>
        <begin position="6"/>
        <end position="136"/>
    </location>
</feature>
<feature type="transmembrane region" description="Helical" evidence="7">
    <location>
        <begin position="94"/>
        <end position="113"/>
    </location>
</feature>
<keyword evidence="10" id="KW-1185">Reference proteome</keyword>
<evidence type="ECO:0000256" key="4">
    <source>
        <dbReference type="ARBA" id="ARBA00022692"/>
    </source>
</evidence>
<reference evidence="9 10" key="1">
    <citation type="submission" date="2023-03" db="EMBL/GenBank/DDBJ databases">
        <title>Complete genome sequence of Tepidibacter sp. SWIR-1, isolated from a deep-sea hydrothermal vent.</title>
        <authorList>
            <person name="Li X."/>
        </authorList>
    </citation>
    <scope>NUCLEOTIDE SEQUENCE [LARGE SCALE GENOMIC DNA]</scope>
    <source>
        <strain evidence="9 10">SWIR-1</strain>
    </source>
</reference>
<feature type="transmembrane region" description="Helical" evidence="7">
    <location>
        <begin position="149"/>
        <end position="168"/>
    </location>
</feature>
<dbReference type="RefSeq" id="WP_277734190.1">
    <property type="nucleotide sequence ID" value="NZ_CP120733.1"/>
</dbReference>
<feature type="transmembrane region" description="Helical" evidence="7">
    <location>
        <begin position="207"/>
        <end position="227"/>
    </location>
</feature>
<dbReference type="InterPro" id="IPR037185">
    <property type="entry name" value="EmrE-like"/>
</dbReference>
<protein>
    <submittedName>
        <fullName evidence="9">DMT family transporter</fullName>
    </submittedName>
</protein>
<feature type="transmembrane region" description="Helical" evidence="7">
    <location>
        <begin position="120"/>
        <end position="137"/>
    </location>
</feature>
<dbReference type="InterPro" id="IPR000620">
    <property type="entry name" value="EamA_dom"/>
</dbReference>
<evidence type="ECO:0000313" key="9">
    <source>
        <dbReference type="EMBL" id="WFD11959.1"/>
    </source>
</evidence>
<feature type="domain" description="EamA" evidence="8">
    <location>
        <begin position="146"/>
        <end position="278"/>
    </location>
</feature>
<feature type="transmembrane region" description="Helical" evidence="7">
    <location>
        <begin position="239"/>
        <end position="257"/>
    </location>
</feature>
<evidence type="ECO:0000256" key="1">
    <source>
        <dbReference type="ARBA" id="ARBA00004651"/>
    </source>
</evidence>
<evidence type="ECO:0000256" key="3">
    <source>
        <dbReference type="ARBA" id="ARBA00022475"/>
    </source>
</evidence>
<keyword evidence="5 7" id="KW-1133">Transmembrane helix</keyword>
<gene>
    <name evidence="9" type="ORF">P4S50_07745</name>
</gene>
<proteinExistence type="inferred from homology"/>
<evidence type="ECO:0000256" key="5">
    <source>
        <dbReference type="ARBA" id="ARBA00022989"/>
    </source>
</evidence>
<evidence type="ECO:0000259" key="8">
    <source>
        <dbReference type="Pfam" id="PF00892"/>
    </source>
</evidence>
<keyword evidence="3" id="KW-1003">Cell membrane</keyword>
<evidence type="ECO:0000256" key="2">
    <source>
        <dbReference type="ARBA" id="ARBA00007362"/>
    </source>
</evidence>
<dbReference type="SUPFAM" id="SSF103481">
    <property type="entry name" value="Multidrug resistance efflux transporter EmrE"/>
    <property type="match status" value="2"/>
</dbReference>
<feature type="transmembrane region" description="Helical" evidence="7">
    <location>
        <begin position="37"/>
        <end position="57"/>
    </location>
</feature>
<dbReference type="InterPro" id="IPR051258">
    <property type="entry name" value="Diverse_Substrate_Transporter"/>
</dbReference>
<sequence>MSRQLKADLALLFVTIGWGASFILTKNSLSELETYNFLAIRFFIAFIISSCIFFKNMIKADKKSIKYELILGIILYAHYAFQTVGLNYTTPSKSAFITGSNVIMVPILSALMIKEFPQKKSLVSAILALIGLAMLTLNENITSINRGDIYTLICAVVFAIYIIFVGKYTWECESIALAVIQFGVVAFLSSITSIAIESPVMPSSNDIWINIIILSVICTSGAFIIQSVAQKFTTSNHTALIYSAEPVFAAMFGYFLYSEVITIKTGIGAFLILLGMIISEVEFNIFLKAKENEEDNLINNE</sequence>
<feature type="transmembrane region" description="Helical" evidence="7">
    <location>
        <begin position="175"/>
        <end position="195"/>
    </location>
</feature>
<dbReference type="Proteomes" id="UP001222800">
    <property type="component" value="Chromosome"/>
</dbReference>
<organism evidence="9 10">
    <name type="scientific">Tepidibacter hydrothermalis</name>
    <dbReference type="NCBI Taxonomy" id="3036126"/>
    <lineage>
        <taxon>Bacteria</taxon>
        <taxon>Bacillati</taxon>
        <taxon>Bacillota</taxon>
        <taxon>Clostridia</taxon>
        <taxon>Peptostreptococcales</taxon>
        <taxon>Peptostreptococcaceae</taxon>
        <taxon>Tepidibacter</taxon>
    </lineage>
</organism>
<comment type="similarity">
    <text evidence="2">Belongs to the EamA transporter family.</text>
</comment>
<name>A0ABY8EJG8_9FIRM</name>
<dbReference type="EMBL" id="CP120733">
    <property type="protein sequence ID" value="WFD11959.1"/>
    <property type="molecule type" value="Genomic_DNA"/>
</dbReference>
<keyword evidence="4 7" id="KW-0812">Transmembrane</keyword>